<sequence>MSTEASPAAASNQSRDSAGGDHTYSQLRAFTVSVFHGARRSFAEEISSVGFAPISVADQLQAVAVDHEVALEVVLSDLKTHGRFAILDPRPNSIYFVGDRDRAGSWADRAPEATWEALWAVYRIRNPQLGDDWWQSDEGHWWVLAQRLADPPVVVEAKATLSALSHRGSESTAADLFHDRSAAGGSVDDTFALFLAIPEWMADPRNVTYVGHQHLPARVDPSLMRFMTGEEDDVFYGKLEAGHWGAPAGSHLGTDWYSFDDFCSRLSAARQSELEQIVGMTITWNPDTP</sequence>
<evidence type="ECO:0000256" key="1">
    <source>
        <dbReference type="SAM" id="MobiDB-lite"/>
    </source>
</evidence>
<evidence type="ECO:0000313" key="3">
    <source>
        <dbReference type="EMBL" id="MFH5243162.1"/>
    </source>
</evidence>
<dbReference type="Proteomes" id="UP001609176">
    <property type="component" value="Unassembled WGS sequence"/>
</dbReference>
<comment type="caution">
    <text evidence="3">The sequence shown here is derived from an EMBL/GenBank/DDBJ whole genome shotgun (WGS) entry which is preliminary data.</text>
</comment>
<accession>A0ABW7KL03</accession>
<dbReference type="RefSeq" id="WP_395124856.1">
    <property type="nucleotide sequence ID" value="NZ_JBIMSN010000025.1"/>
</dbReference>
<feature type="region of interest" description="Disordered" evidence="1">
    <location>
        <begin position="1"/>
        <end position="20"/>
    </location>
</feature>
<feature type="compositionally biased region" description="Polar residues" evidence="1">
    <location>
        <begin position="1"/>
        <end position="16"/>
    </location>
</feature>
<protein>
    <submittedName>
        <fullName evidence="3">Uncharacterized protein</fullName>
    </submittedName>
</protein>
<reference evidence="4 5" key="1">
    <citation type="submission" date="2024-10" db="EMBL/GenBank/DDBJ databases">
        <authorList>
            <person name="Riesco R."/>
        </authorList>
    </citation>
    <scope>NUCLEOTIDE SEQUENCE [LARGE SCALE GENOMIC DNA]</scope>
    <source>
        <strain evidence="3 4">NCIMB 15448</strain>
        <strain evidence="2 5">NCIMB 15450</strain>
    </source>
</reference>
<dbReference type="EMBL" id="JBIMSN010000025">
    <property type="protein sequence ID" value="MFH5228077.1"/>
    <property type="molecule type" value="Genomic_DNA"/>
</dbReference>
<organism evidence="3 4">
    <name type="scientific">Antrihabitans spumae</name>
    <dbReference type="NCBI Taxonomy" id="3373370"/>
    <lineage>
        <taxon>Bacteria</taxon>
        <taxon>Bacillati</taxon>
        <taxon>Actinomycetota</taxon>
        <taxon>Actinomycetes</taxon>
        <taxon>Mycobacteriales</taxon>
        <taxon>Nocardiaceae</taxon>
        <taxon>Antrihabitans</taxon>
    </lineage>
</organism>
<evidence type="ECO:0000313" key="2">
    <source>
        <dbReference type="EMBL" id="MFH5228077.1"/>
    </source>
</evidence>
<evidence type="ECO:0000313" key="4">
    <source>
        <dbReference type="Proteomes" id="UP001609176"/>
    </source>
</evidence>
<dbReference type="EMBL" id="JBIMSP010000021">
    <property type="protein sequence ID" value="MFH5243162.1"/>
    <property type="molecule type" value="Genomic_DNA"/>
</dbReference>
<dbReference type="Proteomes" id="UP001609219">
    <property type="component" value="Unassembled WGS sequence"/>
</dbReference>
<name>A0ABW7KL03_9NOCA</name>
<gene>
    <name evidence="3" type="ORF">ACHIPV_14960</name>
    <name evidence="2" type="ORF">ACHIRB_05675</name>
</gene>
<keyword evidence="5" id="KW-1185">Reference proteome</keyword>
<evidence type="ECO:0000313" key="5">
    <source>
        <dbReference type="Proteomes" id="UP001609219"/>
    </source>
</evidence>
<proteinExistence type="predicted"/>